<comment type="cofactor">
    <cofactor evidence="7">
        <name>K(+)</name>
        <dbReference type="ChEBI" id="CHEBI:29103"/>
    </cofactor>
    <text evidence="7">Binds 1 potassium ion per subunit.</text>
</comment>
<feature type="binding site" evidence="7">
    <location>
        <begin position="224"/>
        <end position="229"/>
    </location>
    <ligand>
        <name>GTP</name>
        <dbReference type="ChEBI" id="CHEBI:37565"/>
    </ligand>
</feature>
<dbReference type="NCBIfam" id="TIGR00450">
    <property type="entry name" value="mnmE_trmE_thdF"/>
    <property type="match status" value="1"/>
</dbReference>
<dbReference type="GO" id="GO:0002098">
    <property type="term" value="P:tRNA wobble uridine modification"/>
    <property type="evidence" value="ECO:0007669"/>
    <property type="project" value="TreeGrafter"/>
</dbReference>
<dbReference type="GO" id="GO:0046872">
    <property type="term" value="F:metal ion binding"/>
    <property type="evidence" value="ECO:0007669"/>
    <property type="project" value="UniProtKB-KW"/>
</dbReference>
<dbReference type="GO" id="GO:0005525">
    <property type="term" value="F:GTP binding"/>
    <property type="evidence" value="ECO:0007669"/>
    <property type="project" value="UniProtKB-UniRule"/>
</dbReference>
<comment type="subcellular location">
    <subcellularLocation>
        <location evidence="7">Cytoplasm</location>
    </subcellularLocation>
</comment>
<feature type="binding site" evidence="7">
    <location>
        <position position="249"/>
    </location>
    <ligand>
        <name>Mg(2+)</name>
        <dbReference type="ChEBI" id="CHEBI:18420"/>
    </ligand>
</feature>
<keyword evidence="7" id="KW-0460">Magnesium</keyword>
<dbReference type="SUPFAM" id="SSF116878">
    <property type="entry name" value="TrmE connector domain"/>
    <property type="match status" value="1"/>
</dbReference>
<keyword evidence="7" id="KW-0479">Metal-binding</keyword>
<keyword evidence="5 7" id="KW-0630">Potassium</keyword>
<dbReference type="RefSeq" id="WP_109905814.1">
    <property type="nucleotide sequence ID" value="NZ_QGLE01000006.1"/>
</dbReference>
<dbReference type="Gene3D" id="1.20.120.430">
    <property type="entry name" value="tRNA modification GTPase MnmE domain 2"/>
    <property type="match status" value="1"/>
</dbReference>
<evidence type="ECO:0000256" key="5">
    <source>
        <dbReference type="ARBA" id="ARBA00022958"/>
    </source>
</evidence>
<feature type="domain" description="TrmE-type G" evidence="9">
    <location>
        <begin position="214"/>
        <end position="355"/>
    </location>
</feature>
<evidence type="ECO:0000256" key="4">
    <source>
        <dbReference type="ARBA" id="ARBA00022801"/>
    </source>
</evidence>
<feature type="binding site" evidence="7">
    <location>
        <begin position="268"/>
        <end position="271"/>
    </location>
    <ligand>
        <name>GTP</name>
        <dbReference type="ChEBI" id="CHEBI:37565"/>
    </ligand>
</feature>
<feature type="binding site" evidence="7">
    <location>
        <position position="245"/>
    </location>
    <ligand>
        <name>K(+)</name>
        <dbReference type="ChEBI" id="CHEBI:29103"/>
    </ligand>
</feature>
<evidence type="ECO:0000313" key="11">
    <source>
        <dbReference type="Proteomes" id="UP000245461"/>
    </source>
</evidence>
<comment type="similarity">
    <text evidence="1 7 8">Belongs to the TRAFAC class TrmE-Era-EngA-EngB-Septin-like GTPase superfamily. TrmE GTPase family.</text>
</comment>
<feature type="binding site" evidence="7">
    <location>
        <position position="21"/>
    </location>
    <ligand>
        <name>(6S)-5-formyl-5,6,7,8-tetrahydrofolate</name>
        <dbReference type="ChEBI" id="CHEBI:57457"/>
    </ligand>
</feature>
<dbReference type="AlphaFoldDB" id="A0A317E772"/>
<dbReference type="CDD" id="cd14858">
    <property type="entry name" value="TrmE_N"/>
    <property type="match status" value="1"/>
</dbReference>
<dbReference type="Pfam" id="PF01926">
    <property type="entry name" value="MMR_HSR1"/>
    <property type="match status" value="1"/>
</dbReference>
<accession>A0A317E772</accession>
<dbReference type="Pfam" id="PF12631">
    <property type="entry name" value="MnmE_helical"/>
    <property type="match status" value="1"/>
</dbReference>
<feature type="binding site" evidence="7">
    <location>
        <position position="228"/>
    </location>
    <ligand>
        <name>Mg(2+)</name>
        <dbReference type="ChEBI" id="CHEBI:18420"/>
    </ligand>
</feature>
<evidence type="ECO:0000256" key="2">
    <source>
        <dbReference type="ARBA" id="ARBA00022694"/>
    </source>
</evidence>
<evidence type="ECO:0000256" key="3">
    <source>
        <dbReference type="ARBA" id="ARBA00022741"/>
    </source>
</evidence>
<dbReference type="Gene3D" id="3.30.1360.120">
    <property type="entry name" value="Probable tRNA modification gtpase trme, domain 1"/>
    <property type="match status" value="1"/>
</dbReference>
<sequence length="431" mass="45495">MSETIFALASGRGRAGVAVMRLSGPLAGSALDRLCGVRPAARMARLAPLRDPENGEVIDRALVLWFPAPASFTGEDVAELHVHGGRAIVTRLTAVLTGLGLRPAGPGEFTRRAFEAGKLDLSQAEAIADLVDAETEAQRRQALRQLDGAMGRLYEGWRDRLKVLLARLEALIDFPDEGLDDAIEGAVLEGAAVLRAEIAAHLANGRRGERLRDGFEIAITGAPNVGKSSLLNRLSASEVAIVSDIPGTTRDVIEVALDLGGYRVLLIDTAGLRETDDPIEREGVRRALARAEGADLRLQVIVPGDAPPPESPGRESILVLNKCDLGAGPAGALPVSALSGQGIDGLLAAIATRVAARLDSAEAPAITRARHRLAVEEAVASLDRALLPGFLPAELRAEDLRLALRALGRVVGAVDVEDLLDVIFFEFCIGK</sequence>
<dbReference type="FunFam" id="3.30.1360.120:FF:000007">
    <property type="entry name" value="tRNA modification GTPase GTPBP3, mitochondrial"/>
    <property type="match status" value="1"/>
</dbReference>
<dbReference type="OrthoDB" id="9805918at2"/>
<dbReference type="InterPro" id="IPR018948">
    <property type="entry name" value="GTP-bd_TrmE_N"/>
</dbReference>
<feature type="binding site" evidence="7">
    <location>
        <position position="248"/>
    </location>
    <ligand>
        <name>K(+)</name>
        <dbReference type="ChEBI" id="CHEBI:29103"/>
    </ligand>
</feature>
<feature type="binding site" evidence="7">
    <location>
        <position position="243"/>
    </location>
    <ligand>
        <name>K(+)</name>
        <dbReference type="ChEBI" id="CHEBI:29103"/>
    </ligand>
</feature>
<evidence type="ECO:0000256" key="8">
    <source>
        <dbReference type="RuleBase" id="RU003313"/>
    </source>
</evidence>
<dbReference type="GO" id="GO:0003924">
    <property type="term" value="F:GTPase activity"/>
    <property type="evidence" value="ECO:0007669"/>
    <property type="project" value="UniProtKB-UniRule"/>
</dbReference>
<keyword evidence="3 7" id="KW-0547">Nucleotide-binding</keyword>
<evidence type="ECO:0000259" key="9">
    <source>
        <dbReference type="PROSITE" id="PS51709"/>
    </source>
</evidence>
<evidence type="ECO:0000256" key="1">
    <source>
        <dbReference type="ARBA" id="ARBA00011043"/>
    </source>
</evidence>
<comment type="caution">
    <text evidence="7">Lacks conserved residue(s) required for the propagation of feature annotation.</text>
</comment>
<dbReference type="GO" id="GO:0005737">
    <property type="term" value="C:cytoplasm"/>
    <property type="evidence" value="ECO:0007669"/>
    <property type="project" value="UniProtKB-SubCell"/>
</dbReference>
<evidence type="ECO:0000313" key="10">
    <source>
        <dbReference type="EMBL" id="PWR22471.1"/>
    </source>
</evidence>
<comment type="caution">
    <text evidence="10">The sequence shown here is derived from an EMBL/GenBank/DDBJ whole genome shotgun (WGS) entry which is preliminary data.</text>
</comment>
<dbReference type="InterPro" id="IPR027266">
    <property type="entry name" value="TrmE/GcvT-like"/>
</dbReference>
<dbReference type="InterPro" id="IPR027417">
    <property type="entry name" value="P-loop_NTPase"/>
</dbReference>
<dbReference type="NCBIfam" id="NF003661">
    <property type="entry name" value="PRK05291.1-3"/>
    <property type="match status" value="1"/>
</dbReference>
<comment type="subunit">
    <text evidence="7">Homodimer. Heterotetramer of two MnmE and two MnmG subunits.</text>
</comment>
<feature type="binding site" evidence="7">
    <location>
        <begin position="243"/>
        <end position="249"/>
    </location>
    <ligand>
        <name>GTP</name>
        <dbReference type="ChEBI" id="CHEBI:37565"/>
    </ligand>
</feature>
<dbReference type="HAMAP" id="MF_00379">
    <property type="entry name" value="GTPase_MnmE"/>
    <property type="match status" value="1"/>
</dbReference>
<keyword evidence="7" id="KW-0963">Cytoplasm</keyword>
<dbReference type="GO" id="GO:0030488">
    <property type="term" value="P:tRNA methylation"/>
    <property type="evidence" value="ECO:0007669"/>
    <property type="project" value="TreeGrafter"/>
</dbReference>
<dbReference type="InterPro" id="IPR025867">
    <property type="entry name" value="MnmE_helical"/>
</dbReference>
<dbReference type="PRINTS" id="PR00449">
    <property type="entry name" value="RASTRNSFRMNG"/>
</dbReference>
<keyword evidence="11" id="KW-1185">Reference proteome</keyword>
<dbReference type="InterPro" id="IPR006073">
    <property type="entry name" value="GTP-bd"/>
</dbReference>
<dbReference type="SUPFAM" id="SSF52540">
    <property type="entry name" value="P-loop containing nucleoside triphosphate hydrolases"/>
    <property type="match status" value="1"/>
</dbReference>
<dbReference type="InterPro" id="IPR027368">
    <property type="entry name" value="MnmE_dom2"/>
</dbReference>
<keyword evidence="4 7" id="KW-0378">Hydrolase</keyword>
<reference evidence="10 11" key="1">
    <citation type="submission" date="2018-05" db="EMBL/GenBank/DDBJ databases">
        <title>Zavarzinia sp. HR-AS.</title>
        <authorList>
            <person name="Lee Y."/>
            <person name="Jeon C.O."/>
        </authorList>
    </citation>
    <scope>NUCLEOTIDE SEQUENCE [LARGE SCALE GENOMIC DNA]</scope>
    <source>
        <strain evidence="10 11">HR-AS</strain>
    </source>
</reference>
<keyword evidence="2 7" id="KW-0819">tRNA processing</keyword>
<dbReference type="InterPro" id="IPR004520">
    <property type="entry name" value="GTPase_MnmE"/>
</dbReference>
<dbReference type="Pfam" id="PF10396">
    <property type="entry name" value="TrmE_N"/>
    <property type="match status" value="1"/>
</dbReference>
<keyword evidence="6 7" id="KW-0342">GTP-binding</keyword>
<dbReference type="PANTHER" id="PTHR42714">
    <property type="entry name" value="TRNA MODIFICATION GTPASE GTPBP3"/>
    <property type="match status" value="1"/>
</dbReference>
<organism evidence="10 11">
    <name type="scientific">Zavarzinia aquatilis</name>
    <dbReference type="NCBI Taxonomy" id="2211142"/>
    <lineage>
        <taxon>Bacteria</taxon>
        <taxon>Pseudomonadati</taxon>
        <taxon>Pseudomonadota</taxon>
        <taxon>Alphaproteobacteria</taxon>
        <taxon>Rhodospirillales</taxon>
        <taxon>Zavarziniaceae</taxon>
        <taxon>Zavarzinia</taxon>
    </lineage>
</organism>
<dbReference type="InterPro" id="IPR005225">
    <property type="entry name" value="Small_GTP-bd"/>
</dbReference>
<gene>
    <name evidence="7" type="primary">mnmE</name>
    <name evidence="7" type="synonym">trmE</name>
    <name evidence="10" type="ORF">DKG74_11350</name>
</gene>
<feature type="binding site" evidence="7">
    <location>
        <position position="79"/>
    </location>
    <ligand>
        <name>(6S)-5-formyl-5,6,7,8-tetrahydrofolate</name>
        <dbReference type="ChEBI" id="CHEBI:57457"/>
    </ligand>
</feature>
<feature type="binding site" evidence="7">
    <location>
        <position position="118"/>
    </location>
    <ligand>
        <name>(6S)-5-formyl-5,6,7,8-tetrahydrofolate</name>
        <dbReference type="ChEBI" id="CHEBI:57457"/>
    </ligand>
</feature>
<dbReference type="PANTHER" id="PTHR42714:SF2">
    <property type="entry name" value="TRNA MODIFICATION GTPASE GTPBP3, MITOCHONDRIAL"/>
    <property type="match status" value="1"/>
</dbReference>
<dbReference type="PROSITE" id="PS51709">
    <property type="entry name" value="G_TRME"/>
    <property type="match status" value="1"/>
</dbReference>
<dbReference type="NCBIfam" id="TIGR00231">
    <property type="entry name" value="small_GTP"/>
    <property type="match status" value="1"/>
</dbReference>
<dbReference type="Gene3D" id="3.40.50.300">
    <property type="entry name" value="P-loop containing nucleotide triphosphate hydrolases"/>
    <property type="match status" value="1"/>
</dbReference>
<feature type="binding site" evidence="7">
    <location>
        <position position="431"/>
    </location>
    <ligand>
        <name>(6S)-5-formyl-5,6,7,8-tetrahydrofolate</name>
        <dbReference type="ChEBI" id="CHEBI:57457"/>
    </ligand>
</feature>
<dbReference type="InterPro" id="IPR031168">
    <property type="entry name" value="G_TrmE"/>
</dbReference>
<dbReference type="Proteomes" id="UP000245461">
    <property type="component" value="Unassembled WGS sequence"/>
</dbReference>
<protein>
    <recommendedName>
        <fullName evidence="7">tRNA modification GTPase MnmE</fullName>
        <ecNumber evidence="7">3.6.-.-</ecNumber>
    </recommendedName>
</protein>
<dbReference type="EMBL" id="QGLE01000006">
    <property type="protein sequence ID" value="PWR22471.1"/>
    <property type="molecule type" value="Genomic_DNA"/>
</dbReference>
<dbReference type="EC" id="3.6.-.-" evidence="7"/>
<feature type="binding site" evidence="7">
    <location>
        <position position="224"/>
    </location>
    <ligand>
        <name>K(+)</name>
        <dbReference type="ChEBI" id="CHEBI:29103"/>
    </ligand>
</feature>
<dbReference type="CDD" id="cd04164">
    <property type="entry name" value="trmE"/>
    <property type="match status" value="1"/>
</dbReference>
<comment type="function">
    <text evidence="7">Exhibits a very high intrinsic GTPase hydrolysis rate. Involved in the addition of a carboxymethylaminomethyl (cmnm) group at the wobble position (U34) of certain tRNAs, forming tRNA-cmnm(5)s(2)U34.</text>
</comment>
<proteinExistence type="inferred from homology"/>
<evidence type="ECO:0000256" key="6">
    <source>
        <dbReference type="ARBA" id="ARBA00023134"/>
    </source>
</evidence>
<evidence type="ECO:0000256" key="7">
    <source>
        <dbReference type="HAMAP-Rule" id="MF_00379"/>
    </source>
</evidence>
<name>A0A317E772_9PROT</name>